<dbReference type="Gene3D" id="3.40.50.2000">
    <property type="entry name" value="Glycogen Phosphorylase B"/>
    <property type="match status" value="2"/>
</dbReference>
<sequence>MRIAIVHDWLVTYAGAERVLASLINIWPEADLFAVIDFMSDEDRVHLHGKVATTTFIQNLPNARKRYQRYLPLMPLAIEQLDLSAYDLIISSSHAVAKGVLSGPDQPHVSYVHSPIRYAWDLQHQYLREAGLNTGIKGGLARLVLHYMRMWDQRTSAGVDAFIANSGFIAARISKAYRRESTVIYPPVDTAGFTAQGSRQEFYFTASRMVPYKRMPMIVEAFAAMPDKRLVMIGDGPDLIKAQAIASRAPNVTLMGFQPAAVLREHMRAAKAFVFAAEEDFGISPVEAQACGTPVIAFGKGGVLETVRGLDHPQPTGVFYPQQTVQSLIAAVNEFESAQARITAQACRVNAERFSVARFEQEIKAFVETRLAAAHLSRLPSQPWMPQTSQSLVSELPSRVVPIKSV</sequence>
<dbReference type="PANTHER" id="PTHR45947:SF3">
    <property type="entry name" value="SULFOQUINOVOSYL TRANSFERASE SQD2"/>
    <property type="match status" value="1"/>
</dbReference>
<dbReference type="CDD" id="cd03804">
    <property type="entry name" value="GT4_WbaZ-like"/>
    <property type="match status" value="1"/>
</dbReference>
<dbReference type="Pfam" id="PF00534">
    <property type="entry name" value="Glycos_transf_1"/>
    <property type="match status" value="1"/>
</dbReference>
<name>A0A1M7MQV7_9PSED</name>
<gene>
    <name evidence="3" type="ORF">SAMN05216593_104433</name>
</gene>
<evidence type="ECO:0000259" key="1">
    <source>
        <dbReference type="Pfam" id="PF00534"/>
    </source>
</evidence>
<evidence type="ECO:0000259" key="2">
    <source>
        <dbReference type="Pfam" id="PF13439"/>
    </source>
</evidence>
<keyword evidence="3" id="KW-0808">Transferase</keyword>
<organism evidence="3 4">
    <name type="scientific">Pseudomonas asturiensis</name>
    <dbReference type="NCBI Taxonomy" id="1190415"/>
    <lineage>
        <taxon>Bacteria</taxon>
        <taxon>Pseudomonadati</taxon>
        <taxon>Pseudomonadota</taxon>
        <taxon>Gammaproteobacteria</taxon>
        <taxon>Pseudomonadales</taxon>
        <taxon>Pseudomonadaceae</taxon>
        <taxon>Pseudomonas</taxon>
    </lineage>
</organism>
<dbReference type="Proteomes" id="UP000183983">
    <property type="component" value="Unassembled WGS sequence"/>
</dbReference>
<dbReference type="EMBL" id="FRDA01000004">
    <property type="protein sequence ID" value="SHM93445.1"/>
    <property type="molecule type" value="Genomic_DNA"/>
</dbReference>
<dbReference type="OrthoDB" id="9801609at2"/>
<accession>A0A1M7MQV7</accession>
<evidence type="ECO:0000313" key="4">
    <source>
        <dbReference type="Proteomes" id="UP000183983"/>
    </source>
</evidence>
<dbReference type="SUPFAM" id="SSF53756">
    <property type="entry name" value="UDP-Glycosyltransferase/glycogen phosphorylase"/>
    <property type="match status" value="1"/>
</dbReference>
<dbReference type="InterPro" id="IPR050194">
    <property type="entry name" value="Glycosyltransferase_grp1"/>
</dbReference>
<feature type="domain" description="Glycosyltransferase subfamily 4-like N-terminal" evidence="2">
    <location>
        <begin position="15"/>
        <end position="190"/>
    </location>
</feature>
<dbReference type="InterPro" id="IPR001296">
    <property type="entry name" value="Glyco_trans_1"/>
</dbReference>
<dbReference type="AlphaFoldDB" id="A0A1M7MQV7"/>
<protein>
    <submittedName>
        <fullName evidence="3">Glycosyltransferase involved in cell wall bisynthesis</fullName>
    </submittedName>
</protein>
<proteinExistence type="predicted"/>
<reference evidence="3 4" key="1">
    <citation type="submission" date="2016-11" db="EMBL/GenBank/DDBJ databases">
        <authorList>
            <person name="Jaros S."/>
            <person name="Januszkiewicz K."/>
            <person name="Wedrychowicz H."/>
        </authorList>
    </citation>
    <scope>NUCLEOTIDE SEQUENCE [LARGE SCALE GENOMIC DNA]</scope>
    <source>
        <strain evidence="3 4">LMG 26898</strain>
    </source>
</reference>
<dbReference type="Pfam" id="PF13439">
    <property type="entry name" value="Glyco_transf_4"/>
    <property type="match status" value="1"/>
</dbReference>
<dbReference type="RefSeq" id="WP_073165574.1">
    <property type="nucleotide sequence ID" value="NZ_FRDA01000004.1"/>
</dbReference>
<evidence type="ECO:0000313" key="3">
    <source>
        <dbReference type="EMBL" id="SHM93445.1"/>
    </source>
</evidence>
<dbReference type="InterPro" id="IPR028098">
    <property type="entry name" value="Glyco_trans_4-like_N"/>
</dbReference>
<feature type="domain" description="Glycosyl transferase family 1" evidence="1">
    <location>
        <begin position="199"/>
        <end position="352"/>
    </location>
</feature>
<dbReference type="GO" id="GO:0016757">
    <property type="term" value="F:glycosyltransferase activity"/>
    <property type="evidence" value="ECO:0007669"/>
    <property type="project" value="InterPro"/>
</dbReference>
<dbReference type="STRING" id="1190415.SAMN05216593_104433"/>
<dbReference type="PANTHER" id="PTHR45947">
    <property type="entry name" value="SULFOQUINOVOSYL TRANSFERASE SQD2"/>
    <property type="match status" value="1"/>
</dbReference>